<dbReference type="Proteomes" id="UP000247409">
    <property type="component" value="Unassembled WGS sequence"/>
</dbReference>
<evidence type="ECO:0000313" key="3">
    <source>
        <dbReference type="EMBL" id="PXF41094.1"/>
    </source>
</evidence>
<comment type="caution">
    <text evidence="3">The sequence shown here is derived from an EMBL/GenBank/DDBJ whole genome shotgun (WGS) entry which is preliminary data.</text>
</comment>
<dbReference type="EMBL" id="NBIV01000236">
    <property type="protein sequence ID" value="PXF41094.1"/>
    <property type="molecule type" value="Genomic_DNA"/>
</dbReference>
<feature type="region of interest" description="Disordered" evidence="1">
    <location>
        <begin position="33"/>
        <end position="52"/>
    </location>
</feature>
<feature type="transmembrane region" description="Helical" evidence="2">
    <location>
        <begin position="349"/>
        <end position="374"/>
    </location>
</feature>
<gene>
    <name evidence="3" type="ORF">BWQ96_09198</name>
</gene>
<evidence type="ECO:0008006" key="5">
    <source>
        <dbReference type="Google" id="ProtNLM"/>
    </source>
</evidence>
<keyword evidence="2" id="KW-0812">Transmembrane</keyword>
<name>A0A2V3IG91_9FLOR</name>
<evidence type="ECO:0000256" key="2">
    <source>
        <dbReference type="SAM" id="Phobius"/>
    </source>
</evidence>
<feature type="transmembrane region" description="Helical" evidence="2">
    <location>
        <begin position="394"/>
        <end position="413"/>
    </location>
</feature>
<proteinExistence type="predicted"/>
<feature type="transmembrane region" description="Helical" evidence="2">
    <location>
        <begin position="447"/>
        <end position="467"/>
    </location>
</feature>
<keyword evidence="2" id="KW-0472">Membrane</keyword>
<accession>A0A2V3IG91</accession>
<organism evidence="3 4">
    <name type="scientific">Gracilariopsis chorda</name>
    <dbReference type="NCBI Taxonomy" id="448386"/>
    <lineage>
        <taxon>Eukaryota</taxon>
        <taxon>Rhodophyta</taxon>
        <taxon>Florideophyceae</taxon>
        <taxon>Rhodymeniophycidae</taxon>
        <taxon>Gracilariales</taxon>
        <taxon>Gracilariaceae</taxon>
        <taxon>Gracilariopsis</taxon>
    </lineage>
</organism>
<feature type="transmembrane region" description="Helical" evidence="2">
    <location>
        <begin position="283"/>
        <end position="304"/>
    </location>
</feature>
<reference evidence="3 4" key="1">
    <citation type="journal article" date="2018" name="Mol. Biol. Evol.">
        <title>Analysis of the draft genome of the red seaweed Gracilariopsis chorda provides insights into genome size evolution in Rhodophyta.</title>
        <authorList>
            <person name="Lee J."/>
            <person name="Yang E.C."/>
            <person name="Graf L."/>
            <person name="Yang J.H."/>
            <person name="Qiu H."/>
            <person name="Zel Zion U."/>
            <person name="Chan C.X."/>
            <person name="Stephens T.G."/>
            <person name="Weber A.P.M."/>
            <person name="Boo G.H."/>
            <person name="Boo S.M."/>
            <person name="Kim K.M."/>
            <person name="Shin Y."/>
            <person name="Jung M."/>
            <person name="Lee S.J."/>
            <person name="Yim H.S."/>
            <person name="Lee J.H."/>
            <person name="Bhattacharya D."/>
            <person name="Yoon H.S."/>
        </authorList>
    </citation>
    <scope>NUCLEOTIDE SEQUENCE [LARGE SCALE GENOMIC DNA]</scope>
    <source>
        <strain evidence="3 4">SKKU-2015</strain>
        <tissue evidence="3">Whole body</tissue>
    </source>
</reference>
<feature type="transmembrane region" description="Helical" evidence="2">
    <location>
        <begin position="114"/>
        <end position="133"/>
    </location>
</feature>
<dbReference type="AlphaFoldDB" id="A0A2V3IG91"/>
<evidence type="ECO:0000313" key="4">
    <source>
        <dbReference type="Proteomes" id="UP000247409"/>
    </source>
</evidence>
<feature type="transmembrane region" description="Helical" evidence="2">
    <location>
        <begin position="316"/>
        <end position="337"/>
    </location>
</feature>
<sequence length="578" mass="63971">MTQQDEPSAKTAPPAPPAPKITVVETALGATASPTLAPLHPPEPSSAPAPKTKSLASVLCQRRWLMRYFYRGLDFVAQPSTKISSDDAFHILLITLSQLATFLPLRIAPLTFSSVHTALLLFWPLGTFARIHLTLHTLWPSPNDGLHLFYTSFIALFTLTFSLTAPTAFTTTRVITAVSAFLIIVLPSLLLLLYAWREPLLKDVSNRANQIVLYALIHAFVSTPYLATIFVSPLSGVKALYWAAFAASLFAHIAPHALFFWMHRGNKREQTHIPPRLTYNQHGYGMLSLTCFAAACMLLLIHGIDLTQQLSKNTTHMYAVAVLAFLSLLSLHNIHLLDISPVPTPLPTSFAAITSTFLFAPLHFFVFLLSVSYAKLMTVASDPTSDLTFSLRKLVSVSWTAAIIITTVLAALQTRLRDISRIIRLSVRLIIAVILGAAMPFSDMSVIVFILVFTLILIVITIIDFVLARYESHSIAPFVTNGQQFTTFRPYEEPLPQIRLEPDADVSDLIRELESKTDGRVRPHLDAFRQRLLANKDIRLMPVATLQDTLADASSSVRDATRQVSESDSRHDAVIVVC</sequence>
<protein>
    <recommendedName>
        <fullName evidence="5">Transmembrane protein</fullName>
    </recommendedName>
</protein>
<feature type="region of interest" description="Disordered" evidence="1">
    <location>
        <begin position="1"/>
        <end position="20"/>
    </location>
</feature>
<feature type="transmembrane region" description="Helical" evidence="2">
    <location>
        <begin position="425"/>
        <end position="441"/>
    </location>
</feature>
<keyword evidence="2" id="KW-1133">Transmembrane helix</keyword>
<evidence type="ECO:0000256" key="1">
    <source>
        <dbReference type="SAM" id="MobiDB-lite"/>
    </source>
</evidence>
<feature type="transmembrane region" description="Helical" evidence="2">
    <location>
        <begin position="239"/>
        <end position="262"/>
    </location>
</feature>
<feature type="transmembrane region" description="Helical" evidence="2">
    <location>
        <begin position="175"/>
        <end position="196"/>
    </location>
</feature>
<feature type="transmembrane region" description="Helical" evidence="2">
    <location>
        <begin position="145"/>
        <end position="169"/>
    </location>
</feature>
<feature type="transmembrane region" description="Helical" evidence="2">
    <location>
        <begin position="208"/>
        <end position="227"/>
    </location>
</feature>
<keyword evidence="4" id="KW-1185">Reference proteome</keyword>